<comment type="subcellular location">
    <subcellularLocation>
        <location evidence="4">Secreted</location>
    </subcellularLocation>
</comment>
<evidence type="ECO:0000256" key="2">
    <source>
        <dbReference type="ARBA" id="ARBA00001913"/>
    </source>
</evidence>
<evidence type="ECO:0000256" key="8">
    <source>
        <dbReference type="ARBA" id="ARBA00022723"/>
    </source>
</evidence>
<feature type="domain" description="Collagenase ColG-like catalytic helper subdomain" evidence="16">
    <location>
        <begin position="653"/>
        <end position="767"/>
    </location>
</feature>
<dbReference type="Proteomes" id="UP001185012">
    <property type="component" value="Unassembled WGS sequence"/>
</dbReference>
<name>A0ABU1INE9_9BACL</name>
<dbReference type="Gene3D" id="1.10.390.20">
    <property type="match status" value="1"/>
</dbReference>
<evidence type="ECO:0000256" key="1">
    <source>
        <dbReference type="ARBA" id="ARBA00000424"/>
    </source>
</evidence>
<dbReference type="Pfam" id="PF18496">
    <property type="entry name" value="ColG_sub"/>
    <property type="match status" value="1"/>
</dbReference>
<keyword evidence="11" id="KW-0862">Zinc</keyword>
<feature type="compositionally biased region" description="Basic and acidic residues" evidence="14">
    <location>
        <begin position="74"/>
        <end position="95"/>
    </location>
</feature>
<comment type="cofactor">
    <cofactor evidence="2">
        <name>Ca(2+)</name>
        <dbReference type="ChEBI" id="CHEBI:29108"/>
    </cofactor>
</comment>
<keyword evidence="7" id="KW-0645">Protease</keyword>
<accession>A0ABU1INE9</accession>
<feature type="region of interest" description="Disordered" evidence="14">
    <location>
        <begin position="38"/>
        <end position="96"/>
    </location>
</feature>
<evidence type="ECO:0000256" key="11">
    <source>
        <dbReference type="ARBA" id="ARBA00022833"/>
    </source>
</evidence>
<comment type="cofactor">
    <cofactor evidence="3">
        <name>Zn(2+)</name>
        <dbReference type="ChEBI" id="CHEBI:29105"/>
    </cofactor>
</comment>
<evidence type="ECO:0000259" key="15">
    <source>
        <dbReference type="Pfam" id="PF08453"/>
    </source>
</evidence>
<gene>
    <name evidence="17" type="ORF">JOE21_002312</name>
</gene>
<dbReference type="InterPro" id="IPR002169">
    <property type="entry name" value="Peptidase_M9A/M9B"/>
</dbReference>
<keyword evidence="10 17" id="KW-0378">Hydrolase</keyword>
<keyword evidence="13" id="KW-0865">Zymogen</keyword>
<dbReference type="PANTHER" id="PTHR13062">
    <property type="entry name" value="COLLAGENASE"/>
    <property type="match status" value="1"/>
</dbReference>
<evidence type="ECO:0000256" key="13">
    <source>
        <dbReference type="ARBA" id="ARBA00023145"/>
    </source>
</evidence>
<dbReference type="RefSeq" id="WP_309865961.1">
    <property type="nucleotide sequence ID" value="NZ_JAVDQG010000004.1"/>
</dbReference>
<comment type="caution">
    <text evidence="17">The sequence shown here is derived from an EMBL/GenBank/DDBJ whole genome shotgun (WGS) entry which is preliminary data.</text>
</comment>
<evidence type="ECO:0000256" key="9">
    <source>
        <dbReference type="ARBA" id="ARBA00022729"/>
    </source>
</evidence>
<keyword evidence="6" id="KW-0964">Secreted</keyword>
<dbReference type="Gene3D" id="3.40.30.160">
    <property type="entry name" value="Collagenase ColT, N-terminal domain"/>
    <property type="match status" value="1"/>
</dbReference>
<reference evidence="17 18" key="1">
    <citation type="submission" date="2023-07" db="EMBL/GenBank/DDBJ databases">
        <title>Genomic Encyclopedia of Type Strains, Phase IV (KMG-IV): sequencing the most valuable type-strain genomes for metagenomic binning, comparative biology and taxonomic classification.</title>
        <authorList>
            <person name="Goeker M."/>
        </authorList>
    </citation>
    <scope>NUCLEOTIDE SEQUENCE [LARGE SCALE GENOMIC DNA]</scope>
    <source>
        <strain evidence="17 18">DSM 45903</strain>
    </source>
</reference>
<dbReference type="GO" id="GO:0004222">
    <property type="term" value="F:metalloendopeptidase activity"/>
    <property type="evidence" value="ECO:0007669"/>
    <property type="project" value="UniProtKB-EC"/>
</dbReference>
<dbReference type="Pfam" id="PF08453">
    <property type="entry name" value="Peptidase_M9_N"/>
    <property type="match status" value="1"/>
</dbReference>
<keyword evidence="18" id="KW-1185">Reference proteome</keyword>
<evidence type="ECO:0000313" key="17">
    <source>
        <dbReference type="EMBL" id="MDR6226306.1"/>
    </source>
</evidence>
<organism evidence="17 18">
    <name type="scientific">Desmospora profundinema</name>
    <dbReference type="NCBI Taxonomy" id="1571184"/>
    <lineage>
        <taxon>Bacteria</taxon>
        <taxon>Bacillati</taxon>
        <taxon>Bacillota</taxon>
        <taxon>Bacilli</taxon>
        <taxon>Bacillales</taxon>
        <taxon>Thermoactinomycetaceae</taxon>
        <taxon>Desmospora</taxon>
    </lineage>
</organism>
<dbReference type="EMBL" id="JAVDQG010000004">
    <property type="protein sequence ID" value="MDR6226306.1"/>
    <property type="molecule type" value="Genomic_DNA"/>
</dbReference>
<evidence type="ECO:0000256" key="7">
    <source>
        <dbReference type="ARBA" id="ARBA00022670"/>
    </source>
</evidence>
<keyword evidence="8" id="KW-0479">Metal-binding</keyword>
<sequence>MNPRKDTRIKVLSSLLATVLCLTLLGGVVFAAPVHKESLSPRPGADPAAPPGTADPLQDRVAEYPSTKQAKVTDFSDKPPNPEDLRKSEENHSTEKPYPMSYLKTLSYDELVDLLVTITWSDIPDLFQFNRDSQDFYSDERRVQALIDALYQRGFQYTDQDDKGIPTLVEVLRSGFYLGYYHDELQYLNERSFHDRCLPALKAIAQNPYFSLGTKEQDEVVSAYGKLIGNASSDVDTVNEATRILKQFRTNREAYLPESSKGNAVYSLMSGIHYDIESYLSDTDQPPEETPWFGHIDSFIGELEQYALLGDPTKDNVWLINNGIYYVSLLGKLHSQSREGLRVVTEAMKRYSYLSQPYFTAIIQIRDDYEGKDYDGHPVDVERAIQEGKEYYLPKVYTFDDGTFVIRAGDRITTKKIQQLYWASKEVKAQFHRIVGSDEALEPGNADEIMNVVLYNSPDEYKMNRFLYGYSTDNGGIYIEEIGTFFTFERTPKDSVFTLEELFRHEFTHYLQGRYLVPGLYGEGPLYEDERITWLQEGNAEFLAGSTRVHNVVPRKTIVKRLSSDPAQRYTVAQTLRARYGSWDFYNYAFALQSYMYHHDFNTMKTLNDYVKSNDVSNYDHYIHQLSNDSNLNRQYQQYMQFLVDNQDEWTVPHVSDDYLKQHLYIKSSKMYAQIASIAKLKKITTTEHQSQFFNTFTLEGTYTGTTSQGELTDWEKMNRAANRMLKRLDSLPWSGYKTLTVYFTHYRVDSNNRYQFDVTFHGILTDSPRKLPRAN</sequence>
<feature type="compositionally biased region" description="Low complexity" evidence="14">
    <location>
        <begin position="41"/>
        <end position="56"/>
    </location>
</feature>
<evidence type="ECO:0000256" key="4">
    <source>
        <dbReference type="ARBA" id="ARBA00004613"/>
    </source>
</evidence>
<keyword evidence="9" id="KW-0732">Signal</keyword>
<evidence type="ECO:0000256" key="6">
    <source>
        <dbReference type="ARBA" id="ARBA00022525"/>
    </source>
</evidence>
<comment type="catalytic activity">
    <reaction evidence="1">
        <text>Digestion of native collagen in the triple helical region at Xaa-|-Gly bonds. With synthetic peptides, a preference is shown for Gly at P3 and P1', Pro and Ala at P2 and P2', and hydroxyproline, Ala or Arg at P3'.</text>
        <dbReference type="EC" id="3.4.24.3"/>
    </reaction>
</comment>
<dbReference type="PRINTS" id="PR00931">
    <property type="entry name" value="MICOLLPTASE"/>
</dbReference>
<evidence type="ECO:0000256" key="5">
    <source>
        <dbReference type="ARBA" id="ARBA00012653"/>
    </source>
</evidence>
<evidence type="ECO:0000313" key="18">
    <source>
        <dbReference type="Proteomes" id="UP001185012"/>
    </source>
</evidence>
<evidence type="ECO:0000256" key="10">
    <source>
        <dbReference type="ARBA" id="ARBA00022801"/>
    </source>
</evidence>
<protein>
    <recommendedName>
        <fullName evidence="5">microbial collagenase</fullName>
        <ecNumber evidence="5">3.4.24.3</ecNumber>
    </recommendedName>
</protein>
<keyword evidence="12" id="KW-0482">Metalloprotease</keyword>
<dbReference type="InterPro" id="IPR013661">
    <property type="entry name" value="Peptidase_M9_N_dom"/>
</dbReference>
<dbReference type="InterPro" id="IPR041379">
    <property type="entry name" value="ColG_subdomain"/>
</dbReference>
<feature type="domain" description="Peptidase M9 collagenase N-terminal" evidence="15">
    <location>
        <begin position="100"/>
        <end position="279"/>
    </location>
</feature>
<dbReference type="PANTHER" id="PTHR13062:SF9">
    <property type="entry name" value="MICROBIAL COLLAGENASE"/>
    <property type="match status" value="1"/>
</dbReference>
<evidence type="ECO:0000256" key="14">
    <source>
        <dbReference type="SAM" id="MobiDB-lite"/>
    </source>
</evidence>
<proteinExistence type="predicted"/>
<dbReference type="Pfam" id="PF01752">
    <property type="entry name" value="Peptidase_M9"/>
    <property type="match status" value="1"/>
</dbReference>
<evidence type="ECO:0000256" key="12">
    <source>
        <dbReference type="ARBA" id="ARBA00023049"/>
    </source>
</evidence>
<evidence type="ECO:0000256" key="3">
    <source>
        <dbReference type="ARBA" id="ARBA00001947"/>
    </source>
</evidence>
<dbReference type="Gene3D" id="3.30.980.50">
    <property type="match status" value="1"/>
</dbReference>
<dbReference type="EC" id="3.4.24.3" evidence="5"/>
<evidence type="ECO:0000259" key="16">
    <source>
        <dbReference type="Pfam" id="PF18496"/>
    </source>
</evidence>